<gene>
    <name evidence="1" type="ORF">LTR37_020663</name>
</gene>
<evidence type="ECO:0000313" key="2">
    <source>
        <dbReference type="Proteomes" id="UP001281147"/>
    </source>
</evidence>
<dbReference type="Proteomes" id="UP001281147">
    <property type="component" value="Unassembled WGS sequence"/>
</dbReference>
<keyword evidence="2" id="KW-1185">Reference proteome</keyword>
<sequence length="739" mass="83619">MSAPVLAQEQSGAAKAQRVLACVLCQQRKIRCDRRFPCNHCQKSGAQCIPGAQVPRQRRRRFPERELLERLRYYEGLLRQHNIEFEPLHTPVGDKTSPCDGGGGSVPLDNDDPLDLGATGERGETNGKSETVYEAKSIWHAMNQKVEPCQSYRRTAGLALTAENQSPNAGDDLEDETDDEDADSPSSKDVVREAVITKAWDSVGENHDYLLFGPPKTDLSLAAMHPKPPQVLKLWQIFMENVNPLLKLVHAPTLQTRIIDAVGNMTSIDRTLEALMFSIYCVAVVSLHDEACGTLFSSPKAELLASYRSACQQALANATVLRSNERECLTALFLYLVSVRPDTQPRSLSPILGVAIRIAQRMGIHNEATYSKCTALEAEMRRRLWWSLIIIDNRICEMSHHMITTLDPTWDCRIPLNVNDTDFREEMTTPPAIHERPTEALFAVVRAELAEFVRHSDFHLDFSTPCLKPMAKRRRTDLGSKGEGLAAFERHMEERYLQFCNPENPLHYLTIWWTRGYVAKFHILEHYAQFSTPDAQQSDKHFDATLSHALRMLECDTKLTTSPLGWGYSWLIQFHFPFLGFLYIVQDRKKRPNAEHAETCWRVMGENYEARFMHVEQGDSPLYKLFSNVILQAWAAHEVAFRGSAKGIEVPPMVEDIRYRLMLLEDTPATGLHPGDGVADMNLDEFMMPMSMDFSGTGVQYGLGGQASLDPWLSMSGLQPEMDQLNWAAMDWNGRYPQS</sequence>
<name>A0ACC3MAL5_9PEZI</name>
<dbReference type="EMBL" id="JAUTXU010000378">
    <property type="protein sequence ID" value="KAK3682017.1"/>
    <property type="molecule type" value="Genomic_DNA"/>
</dbReference>
<proteinExistence type="predicted"/>
<reference evidence="1" key="1">
    <citation type="submission" date="2023-07" db="EMBL/GenBank/DDBJ databases">
        <title>Black Yeasts Isolated from many extreme environments.</title>
        <authorList>
            <person name="Coleine C."/>
            <person name="Stajich J.E."/>
            <person name="Selbmann L."/>
        </authorList>
    </citation>
    <scope>NUCLEOTIDE SEQUENCE</scope>
    <source>
        <strain evidence="1">CCFEE 5714</strain>
    </source>
</reference>
<evidence type="ECO:0000313" key="1">
    <source>
        <dbReference type="EMBL" id="KAK3682017.1"/>
    </source>
</evidence>
<comment type="caution">
    <text evidence="1">The sequence shown here is derived from an EMBL/GenBank/DDBJ whole genome shotgun (WGS) entry which is preliminary data.</text>
</comment>
<protein>
    <submittedName>
        <fullName evidence="1">Uncharacterized protein</fullName>
    </submittedName>
</protein>
<accession>A0ACC3MAL5</accession>
<organism evidence="1 2">
    <name type="scientific">Vermiconidia calcicola</name>
    <dbReference type="NCBI Taxonomy" id="1690605"/>
    <lineage>
        <taxon>Eukaryota</taxon>
        <taxon>Fungi</taxon>
        <taxon>Dikarya</taxon>
        <taxon>Ascomycota</taxon>
        <taxon>Pezizomycotina</taxon>
        <taxon>Dothideomycetes</taxon>
        <taxon>Dothideomycetidae</taxon>
        <taxon>Mycosphaerellales</taxon>
        <taxon>Extremaceae</taxon>
        <taxon>Vermiconidia</taxon>
    </lineage>
</organism>